<evidence type="ECO:0000313" key="1">
    <source>
        <dbReference type="EMBL" id="PNF31171.1"/>
    </source>
</evidence>
<gene>
    <name evidence="1" type="ORF">B7P43_G15155</name>
</gene>
<protein>
    <submittedName>
        <fullName evidence="1">Uncharacterized protein</fullName>
    </submittedName>
</protein>
<comment type="caution">
    <text evidence="1">The sequence shown here is derived from an EMBL/GenBank/DDBJ whole genome shotgun (WGS) entry which is preliminary data.</text>
</comment>
<dbReference type="Proteomes" id="UP000235965">
    <property type="component" value="Unassembled WGS sequence"/>
</dbReference>
<keyword evidence="2" id="KW-1185">Reference proteome</keyword>
<dbReference type="InParanoid" id="A0A2J7QRF1"/>
<reference evidence="1 2" key="1">
    <citation type="submission" date="2017-12" db="EMBL/GenBank/DDBJ databases">
        <title>Hemimetabolous genomes reveal molecular basis of termite eusociality.</title>
        <authorList>
            <person name="Harrison M.C."/>
            <person name="Jongepier E."/>
            <person name="Robertson H.M."/>
            <person name="Arning N."/>
            <person name="Bitard-Feildel T."/>
            <person name="Chao H."/>
            <person name="Childers C.P."/>
            <person name="Dinh H."/>
            <person name="Doddapaneni H."/>
            <person name="Dugan S."/>
            <person name="Gowin J."/>
            <person name="Greiner C."/>
            <person name="Han Y."/>
            <person name="Hu H."/>
            <person name="Hughes D.S.T."/>
            <person name="Huylmans A.-K."/>
            <person name="Kemena C."/>
            <person name="Kremer L.P.M."/>
            <person name="Lee S.L."/>
            <person name="Lopez-Ezquerra A."/>
            <person name="Mallet L."/>
            <person name="Monroy-Kuhn J.M."/>
            <person name="Moser A."/>
            <person name="Murali S.C."/>
            <person name="Muzny D.M."/>
            <person name="Otani S."/>
            <person name="Piulachs M.-D."/>
            <person name="Poelchau M."/>
            <person name="Qu J."/>
            <person name="Schaub F."/>
            <person name="Wada-Katsumata A."/>
            <person name="Worley K.C."/>
            <person name="Xie Q."/>
            <person name="Ylla G."/>
            <person name="Poulsen M."/>
            <person name="Gibbs R.A."/>
            <person name="Schal C."/>
            <person name="Richards S."/>
            <person name="Belles X."/>
            <person name="Korb J."/>
            <person name="Bornberg-Bauer E."/>
        </authorList>
    </citation>
    <scope>NUCLEOTIDE SEQUENCE [LARGE SCALE GENOMIC DNA]</scope>
    <source>
        <tissue evidence="1">Whole body</tissue>
    </source>
</reference>
<proteinExistence type="predicted"/>
<sequence length="211" mass="23832">MLKNQGLAACPRNVSHAEVLAAATSVFCRQNRTPYRCIFPNISERQLDLVLLAAWDSSPETEKNIYISEVLDIFGTDGCKQMINPGLGNLHSRLTATPQLAPEAASPSGRRANKRPHFSAFTTMKTCSGKRRWMPAAQEVETMLLDGFAAEEIDEASFIFRCILEEPNVQFDSDFEYTWEPEEILNYLDQSSNFWISMPTLDDLLFLDNEV</sequence>
<name>A0A2J7QRF1_9NEOP</name>
<evidence type="ECO:0000313" key="2">
    <source>
        <dbReference type="Proteomes" id="UP000235965"/>
    </source>
</evidence>
<dbReference type="EMBL" id="NEVH01011897">
    <property type="protein sequence ID" value="PNF31171.1"/>
    <property type="molecule type" value="Genomic_DNA"/>
</dbReference>
<accession>A0A2J7QRF1</accession>
<organism evidence="1 2">
    <name type="scientific">Cryptotermes secundus</name>
    <dbReference type="NCBI Taxonomy" id="105785"/>
    <lineage>
        <taxon>Eukaryota</taxon>
        <taxon>Metazoa</taxon>
        <taxon>Ecdysozoa</taxon>
        <taxon>Arthropoda</taxon>
        <taxon>Hexapoda</taxon>
        <taxon>Insecta</taxon>
        <taxon>Pterygota</taxon>
        <taxon>Neoptera</taxon>
        <taxon>Polyneoptera</taxon>
        <taxon>Dictyoptera</taxon>
        <taxon>Blattodea</taxon>
        <taxon>Blattoidea</taxon>
        <taxon>Termitoidae</taxon>
        <taxon>Kalotermitidae</taxon>
        <taxon>Cryptotermitinae</taxon>
        <taxon>Cryptotermes</taxon>
    </lineage>
</organism>
<dbReference type="AlphaFoldDB" id="A0A2J7QRF1"/>